<dbReference type="Pfam" id="PF00582">
    <property type="entry name" value="Usp"/>
    <property type="match status" value="1"/>
</dbReference>
<evidence type="ECO:0000313" key="3">
    <source>
        <dbReference type="EMBL" id="MCO5724956.1"/>
    </source>
</evidence>
<organism evidence="3 4">
    <name type="scientific">Robiginitalea marina</name>
    <dbReference type="NCBI Taxonomy" id="2954105"/>
    <lineage>
        <taxon>Bacteria</taxon>
        <taxon>Pseudomonadati</taxon>
        <taxon>Bacteroidota</taxon>
        <taxon>Flavobacteriia</taxon>
        <taxon>Flavobacteriales</taxon>
        <taxon>Flavobacteriaceae</taxon>
        <taxon>Robiginitalea</taxon>
    </lineage>
</organism>
<evidence type="ECO:0000256" key="1">
    <source>
        <dbReference type="ARBA" id="ARBA00008791"/>
    </source>
</evidence>
<sequence>MRDILIPTDFSPAAQNAVDYAFSLFRGESCAFHFLNTYTPDFIHSRVLALTHSGSLEEDPMQSASEEGLKNLVADLASRYPNSGHEFRTVSSFNLLTEEIREQLELQGIDLVLSGTTGASGLKEVFLGSNTVRILKAVTDTPVLVVPQESKWKRPAKIGMVTDLFSPYTAKQIETILFFARQLRARVEVMHIGSPDGLNAFQELHKHQLFLELERLEPKMHWRWPQGSKTAVIEEYLGHEKVDLLIMIRNDHHLVEEWVREPVVKKIAFHTRVPMLVLPPA</sequence>
<comment type="similarity">
    <text evidence="1">Belongs to the universal stress protein A family.</text>
</comment>
<feature type="domain" description="UspA" evidence="2">
    <location>
        <begin position="2"/>
        <end position="147"/>
    </location>
</feature>
<name>A0ABT1AY82_9FLAO</name>
<dbReference type="Proteomes" id="UP001206312">
    <property type="component" value="Unassembled WGS sequence"/>
</dbReference>
<evidence type="ECO:0000313" key="4">
    <source>
        <dbReference type="Proteomes" id="UP001206312"/>
    </source>
</evidence>
<dbReference type="Gene3D" id="3.40.50.620">
    <property type="entry name" value="HUPs"/>
    <property type="match status" value="2"/>
</dbReference>
<dbReference type="RefSeq" id="WP_252741335.1">
    <property type="nucleotide sequence ID" value="NZ_JAMXIB010000006.1"/>
</dbReference>
<dbReference type="PANTHER" id="PTHR46268:SF6">
    <property type="entry name" value="UNIVERSAL STRESS PROTEIN UP12"/>
    <property type="match status" value="1"/>
</dbReference>
<dbReference type="InterPro" id="IPR014729">
    <property type="entry name" value="Rossmann-like_a/b/a_fold"/>
</dbReference>
<gene>
    <name evidence="3" type="ORF">NG653_08830</name>
</gene>
<keyword evidence="4" id="KW-1185">Reference proteome</keyword>
<comment type="caution">
    <text evidence="3">The sequence shown here is derived from an EMBL/GenBank/DDBJ whole genome shotgun (WGS) entry which is preliminary data.</text>
</comment>
<reference evidence="3 4" key="1">
    <citation type="submission" date="2022-06" db="EMBL/GenBank/DDBJ databases">
        <authorList>
            <person name="Xuan X."/>
        </authorList>
    </citation>
    <scope>NUCLEOTIDE SEQUENCE [LARGE SCALE GENOMIC DNA]</scope>
    <source>
        <strain evidence="3 4">2V75</strain>
    </source>
</reference>
<dbReference type="PANTHER" id="PTHR46268">
    <property type="entry name" value="STRESS RESPONSE PROTEIN NHAX"/>
    <property type="match status" value="1"/>
</dbReference>
<dbReference type="PRINTS" id="PR01438">
    <property type="entry name" value="UNVRSLSTRESS"/>
</dbReference>
<dbReference type="SUPFAM" id="SSF52402">
    <property type="entry name" value="Adenine nucleotide alpha hydrolases-like"/>
    <property type="match status" value="2"/>
</dbReference>
<protein>
    <submittedName>
        <fullName evidence="3">Universal stress protein</fullName>
    </submittedName>
</protein>
<dbReference type="InterPro" id="IPR006015">
    <property type="entry name" value="Universal_stress_UspA"/>
</dbReference>
<accession>A0ABT1AY82</accession>
<dbReference type="EMBL" id="JAMXIB010000006">
    <property type="protein sequence ID" value="MCO5724956.1"/>
    <property type="molecule type" value="Genomic_DNA"/>
</dbReference>
<dbReference type="InterPro" id="IPR006016">
    <property type="entry name" value="UspA"/>
</dbReference>
<proteinExistence type="inferred from homology"/>
<dbReference type="CDD" id="cd00293">
    <property type="entry name" value="USP-like"/>
    <property type="match status" value="1"/>
</dbReference>
<evidence type="ECO:0000259" key="2">
    <source>
        <dbReference type="Pfam" id="PF00582"/>
    </source>
</evidence>